<evidence type="ECO:0000313" key="1">
    <source>
        <dbReference type="EMBL" id="CAK7213113.1"/>
    </source>
</evidence>
<keyword evidence="2" id="KW-1185">Reference proteome</keyword>
<reference evidence="1 2" key="1">
    <citation type="submission" date="2024-01" db="EMBL/GenBank/DDBJ databases">
        <authorList>
            <person name="Allen C."/>
            <person name="Tagirdzhanova G."/>
        </authorList>
    </citation>
    <scope>NUCLEOTIDE SEQUENCE [LARGE SCALE GENOMIC DNA]</scope>
</reference>
<accession>A0ABP0B0S4</accession>
<evidence type="ECO:0000313" key="2">
    <source>
        <dbReference type="Proteomes" id="UP001642482"/>
    </source>
</evidence>
<sequence>MAKKHKSQLSTKWWLDYFNEDDIVHWQKLVEVLGFKGHYPSKTQCKKAIKRVYVNIRDFLEAVASNQKVPKHGSKHELLRYTQNTQRYFKRKKIVSGSPLSALLRDIA</sequence>
<proteinExistence type="predicted"/>
<dbReference type="PANTHER" id="PTHR38846:SF1">
    <property type="entry name" value="C3H1-TYPE DOMAIN-CONTAINING PROTEIN"/>
    <property type="match status" value="1"/>
</dbReference>
<dbReference type="EMBL" id="CAWUHD010000010">
    <property type="protein sequence ID" value="CAK7213113.1"/>
    <property type="molecule type" value="Genomic_DNA"/>
</dbReference>
<dbReference type="PANTHER" id="PTHR38846">
    <property type="entry name" value="C3H1-TYPE DOMAIN-CONTAINING PROTEIN"/>
    <property type="match status" value="1"/>
</dbReference>
<comment type="caution">
    <text evidence="1">The sequence shown here is derived from an EMBL/GenBank/DDBJ whole genome shotgun (WGS) entry which is preliminary data.</text>
</comment>
<protein>
    <submittedName>
        <fullName evidence="1">Uncharacterized protein</fullName>
    </submittedName>
</protein>
<name>A0ABP0B0S4_9PEZI</name>
<gene>
    <name evidence="1" type="ORF">SEUCBS140593_001737</name>
</gene>
<dbReference type="Proteomes" id="UP001642482">
    <property type="component" value="Unassembled WGS sequence"/>
</dbReference>
<organism evidence="1 2">
    <name type="scientific">Sporothrix eucalyptigena</name>
    <dbReference type="NCBI Taxonomy" id="1812306"/>
    <lineage>
        <taxon>Eukaryota</taxon>
        <taxon>Fungi</taxon>
        <taxon>Dikarya</taxon>
        <taxon>Ascomycota</taxon>
        <taxon>Pezizomycotina</taxon>
        <taxon>Sordariomycetes</taxon>
        <taxon>Sordariomycetidae</taxon>
        <taxon>Ophiostomatales</taxon>
        <taxon>Ophiostomataceae</taxon>
        <taxon>Sporothrix</taxon>
    </lineage>
</organism>